<dbReference type="PRINTS" id="PR01415">
    <property type="entry name" value="ANKYRIN"/>
</dbReference>
<protein>
    <submittedName>
        <fullName evidence="4">Uncharacterized protein</fullName>
    </submittedName>
</protein>
<dbReference type="SMART" id="SM00248">
    <property type="entry name" value="ANK"/>
    <property type="match status" value="3"/>
</dbReference>
<dbReference type="SUPFAM" id="SSF48403">
    <property type="entry name" value="Ankyrin repeat"/>
    <property type="match status" value="1"/>
</dbReference>
<dbReference type="GO" id="GO:0004842">
    <property type="term" value="F:ubiquitin-protein transferase activity"/>
    <property type="evidence" value="ECO:0007669"/>
    <property type="project" value="TreeGrafter"/>
</dbReference>
<evidence type="ECO:0000313" key="5">
    <source>
        <dbReference type="Proteomes" id="UP000002729"/>
    </source>
</evidence>
<dbReference type="Pfam" id="PF00023">
    <property type="entry name" value="Ank"/>
    <property type="match status" value="1"/>
</dbReference>
<dbReference type="EMBL" id="GL833169">
    <property type="protein sequence ID" value="EGB03521.1"/>
    <property type="molecule type" value="Genomic_DNA"/>
</dbReference>
<dbReference type="AlphaFoldDB" id="F0YMZ7"/>
<evidence type="ECO:0000313" key="4">
    <source>
        <dbReference type="EMBL" id="EGB03521.1"/>
    </source>
</evidence>
<dbReference type="eggNOG" id="KOG0504">
    <property type="taxonomic scope" value="Eukaryota"/>
</dbReference>
<dbReference type="InterPro" id="IPR036770">
    <property type="entry name" value="Ankyrin_rpt-contain_sf"/>
</dbReference>
<dbReference type="Gene3D" id="1.25.40.20">
    <property type="entry name" value="Ankyrin repeat-containing domain"/>
    <property type="match status" value="2"/>
</dbReference>
<keyword evidence="2 3" id="KW-0040">ANK repeat</keyword>
<keyword evidence="1" id="KW-0677">Repeat</keyword>
<dbReference type="PANTHER" id="PTHR24171">
    <property type="entry name" value="ANKYRIN REPEAT DOMAIN-CONTAINING PROTEIN 39-RELATED"/>
    <property type="match status" value="1"/>
</dbReference>
<evidence type="ECO:0000256" key="3">
    <source>
        <dbReference type="PROSITE-ProRule" id="PRU00023"/>
    </source>
</evidence>
<feature type="non-terminal residue" evidence="4">
    <location>
        <position position="120"/>
    </location>
</feature>
<dbReference type="InParanoid" id="F0YMZ7"/>
<dbReference type="Pfam" id="PF12796">
    <property type="entry name" value="Ank_2"/>
    <property type="match status" value="1"/>
</dbReference>
<dbReference type="GO" id="GO:0085020">
    <property type="term" value="P:protein K6-linked ubiquitination"/>
    <property type="evidence" value="ECO:0007669"/>
    <property type="project" value="TreeGrafter"/>
</dbReference>
<dbReference type="PROSITE" id="PS50297">
    <property type="entry name" value="ANK_REP_REGION"/>
    <property type="match status" value="3"/>
</dbReference>
<evidence type="ECO:0000256" key="1">
    <source>
        <dbReference type="ARBA" id="ARBA00022737"/>
    </source>
</evidence>
<organism evidence="5">
    <name type="scientific">Aureococcus anophagefferens</name>
    <name type="common">Harmful bloom alga</name>
    <dbReference type="NCBI Taxonomy" id="44056"/>
    <lineage>
        <taxon>Eukaryota</taxon>
        <taxon>Sar</taxon>
        <taxon>Stramenopiles</taxon>
        <taxon>Ochrophyta</taxon>
        <taxon>Pelagophyceae</taxon>
        <taxon>Pelagomonadales</taxon>
        <taxon>Pelagomonadaceae</taxon>
        <taxon>Aureococcus</taxon>
    </lineage>
</organism>
<evidence type="ECO:0000256" key="2">
    <source>
        <dbReference type="ARBA" id="ARBA00023043"/>
    </source>
</evidence>
<keyword evidence="5" id="KW-1185">Reference proteome</keyword>
<dbReference type="PROSITE" id="PS50088">
    <property type="entry name" value="ANK_REPEAT"/>
    <property type="match status" value="3"/>
</dbReference>
<sequence>GLDTLVRVTIDRDSVRIENRANGMTLLYHAASRGWCEAITWLLEQGADVNVGLPSLGWTPLHDAALQGHLDAAVLLLDADARVDVRNNYGNTALHNAAFDEHTNMLKLLLSRGASIDVRN</sequence>
<feature type="repeat" description="ANK" evidence="3">
    <location>
        <begin position="22"/>
        <end position="51"/>
    </location>
</feature>
<reference evidence="4 5" key="1">
    <citation type="journal article" date="2011" name="Proc. Natl. Acad. Sci. U.S.A.">
        <title>Niche of harmful alga Aureococcus anophagefferens revealed through ecogenomics.</title>
        <authorList>
            <person name="Gobler C.J."/>
            <person name="Berry D.L."/>
            <person name="Dyhrman S.T."/>
            <person name="Wilhelm S.W."/>
            <person name="Salamov A."/>
            <person name="Lobanov A.V."/>
            <person name="Zhang Y."/>
            <person name="Collier J.L."/>
            <person name="Wurch L.L."/>
            <person name="Kustka A.B."/>
            <person name="Dill B.D."/>
            <person name="Shah M."/>
            <person name="VerBerkmoes N.C."/>
            <person name="Kuo A."/>
            <person name="Terry A."/>
            <person name="Pangilinan J."/>
            <person name="Lindquist E.A."/>
            <person name="Lucas S."/>
            <person name="Paulsen I.T."/>
            <person name="Hattenrath-Lehmann T.K."/>
            <person name="Talmage S.C."/>
            <person name="Walker E.A."/>
            <person name="Koch F."/>
            <person name="Burson A.M."/>
            <person name="Marcoval M.A."/>
            <person name="Tang Y.Z."/>
            <person name="Lecleir G.R."/>
            <person name="Coyne K.J."/>
            <person name="Berg G.M."/>
            <person name="Bertrand E.M."/>
            <person name="Saito M.A."/>
            <person name="Gladyshev V.N."/>
            <person name="Grigoriev I.V."/>
        </authorList>
    </citation>
    <scope>NUCLEOTIDE SEQUENCE [LARGE SCALE GENOMIC DNA]</scope>
    <source>
        <strain evidence="5">CCMP 1984</strain>
    </source>
</reference>
<dbReference type="InterPro" id="IPR002110">
    <property type="entry name" value="Ankyrin_rpt"/>
</dbReference>
<dbReference type="OrthoDB" id="113916at2759"/>
<dbReference type="Proteomes" id="UP000002729">
    <property type="component" value="Unassembled WGS sequence"/>
</dbReference>
<name>F0YMZ7_AURAN</name>
<gene>
    <name evidence="4" type="ORF">AURANDRAFT_14925</name>
</gene>
<feature type="repeat" description="ANK" evidence="3">
    <location>
        <begin position="56"/>
        <end position="88"/>
    </location>
</feature>
<dbReference type="PANTHER" id="PTHR24171:SF8">
    <property type="entry name" value="BRCA1-ASSOCIATED RING DOMAIN PROTEIN 1"/>
    <property type="match status" value="1"/>
</dbReference>
<feature type="repeat" description="ANK" evidence="3">
    <location>
        <begin position="89"/>
        <end position="120"/>
    </location>
</feature>
<dbReference type="RefSeq" id="XP_009041788.1">
    <property type="nucleotide sequence ID" value="XM_009043540.1"/>
</dbReference>
<dbReference type="KEGG" id="aaf:AURANDRAFT_14925"/>
<feature type="non-terminal residue" evidence="4">
    <location>
        <position position="1"/>
    </location>
</feature>
<dbReference type="GeneID" id="20218441"/>
<proteinExistence type="predicted"/>
<accession>F0YMZ7</accession>